<sequence>MVIVKLICSGFPYQRLSTMAHNDFIVQKTTIKKANTATALRLYDGF</sequence>
<dbReference type="Proteomes" id="UP000001007">
    <property type="component" value="Chromosome"/>
</dbReference>
<dbReference type="EMBL" id="AE006470">
    <property type="protein sequence ID" value="AAM72233.1"/>
    <property type="molecule type" value="Genomic_DNA"/>
</dbReference>
<keyword evidence="2" id="KW-1185">Reference proteome</keyword>
<evidence type="ECO:0000313" key="2">
    <source>
        <dbReference type="Proteomes" id="UP000001007"/>
    </source>
</evidence>
<dbReference type="EnsemblBacteria" id="AAM72233">
    <property type="protein sequence ID" value="AAM72233"/>
    <property type="gene ID" value="CT0998"/>
</dbReference>
<evidence type="ECO:0000313" key="1">
    <source>
        <dbReference type="EMBL" id="AAM72233.1"/>
    </source>
</evidence>
<proteinExistence type="predicted"/>
<dbReference type="KEGG" id="cte:CT0998"/>
<accession>Q8KDP7</accession>
<reference evidence="1 2" key="1">
    <citation type="journal article" date="2002" name="Proc. Natl. Acad. Sci. U.S.A.">
        <title>The complete genome sequence of Chlorobium tepidum TLS, a photosynthetic, anaerobic, green-sulfur bacterium.</title>
        <authorList>
            <person name="Eisen J.A."/>
            <person name="Nelson K.E."/>
            <person name="Paulsen I.T."/>
            <person name="Heidelberg J.F."/>
            <person name="Wu M."/>
            <person name="Dodson R.J."/>
            <person name="Deboy R."/>
            <person name="Gwinn M.L."/>
            <person name="Nelson W.C."/>
            <person name="Haft D.H."/>
            <person name="Hickey E.K."/>
            <person name="Peterson J.D."/>
            <person name="Durkin A.S."/>
            <person name="Kolonay J.L."/>
            <person name="Yang F."/>
            <person name="Holt I."/>
            <person name="Umayam L.A."/>
            <person name="Mason T."/>
            <person name="Brenner M."/>
            <person name="Shea T.P."/>
            <person name="Parksey D."/>
            <person name="Nierman W.C."/>
            <person name="Feldblyum T.V."/>
            <person name="Hansen C.L."/>
            <person name="Craven M.B."/>
            <person name="Radune D."/>
            <person name="Vamathevan J."/>
            <person name="Khouri H."/>
            <person name="White O."/>
            <person name="Gruber T.M."/>
            <person name="Ketchum K.A."/>
            <person name="Venter J.C."/>
            <person name="Tettelin H."/>
            <person name="Bryant D.A."/>
            <person name="Fraser C.M."/>
        </authorList>
    </citation>
    <scope>NUCLEOTIDE SEQUENCE [LARGE SCALE GENOMIC DNA]</scope>
    <source>
        <strain evidence="2">ATCC 49652 / DSM 12025 / NBRC 103806 / TLS</strain>
    </source>
</reference>
<protein>
    <submittedName>
        <fullName evidence="1">Uncharacterized protein</fullName>
    </submittedName>
</protein>
<dbReference type="AlphaFoldDB" id="Q8KDP7"/>
<gene>
    <name evidence="1" type="ordered locus">CT0998</name>
</gene>
<organism evidence="1 2">
    <name type="scientific">Chlorobaculum tepidum (strain ATCC 49652 / DSM 12025 / NBRC 103806 / TLS)</name>
    <name type="common">Chlorobium tepidum</name>
    <dbReference type="NCBI Taxonomy" id="194439"/>
    <lineage>
        <taxon>Bacteria</taxon>
        <taxon>Pseudomonadati</taxon>
        <taxon>Chlorobiota</taxon>
        <taxon>Chlorobiia</taxon>
        <taxon>Chlorobiales</taxon>
        <taxon>Chlorobiaceae</taxon>
        <taxon>Chlorobaculum</taxon>
    </lineage>
</organism>
<dbReference type="HOGENOM" id="CLU_3181749_0_0_10"/>
<name>Q8KDP7_CHLTE</name>